<dbReference type="InParanoid" id="A0A7N2MEH2"/>
<protein>
    <submittedName>
        <fullName evidence="2">Uncharacterized protein</fullName>
    </submittedName>
</protein>
<reference evidence="2" key="2">
    <citation type="submission" date="2021-01" db="UniProtKB">
        <authorList>
            <consortium name="EnsemblPlants"/>
        </authorList>
    </citation>
    <scope>IDENTIFICATION</scope>
</reference>
<dbReference type="Proteomes" id="UP000594261">
    <property type="component" value="Chromosome 8"/>
</dbReference>
<dbReference type="AlphaFoldDB" id="A0A7N2MEH2"/>
<sequence length="73" mass="7758">MAAAAPPTPATTALPDPTPTGHPLFTRICLATALDIPNIHKLIHQLANFEHLSHHYSSIEASSISSSLQSLSF</sequence>
<evidence type="ECO:0000313" key="2">
    <source>
        <dbReference type="EnsemblPlants" id="QL08p055206:mrna:CDS:1"/>
    </source>
</evidence>
<dbReference type="EMBL" id="LRBV02000008">
    <property type="status" value="NOT_ANNOTATED_CDS"/>
    <property type="molecule type" value="Genomic_DNA"/>
</dbReference>
<dbReference type="EnsemblPlants" id="QL08p055206:mrna">
    <property type="protein sequence ID" value="QL08p055206:mrna:CDS:1"/>
    <property type="gene ID" value="QL08p055206"/>
</dbReference>
<evidence type="ECO:0000256" key="1">
    <source>
        <dbReference type="SAM" id="MobiDB-lite"/>
    </source>
</evidence>
<organism evidence="2 3">
    <name type="scientific">Quercus lobata</name>
    <name type="common">Valley oak</name>
    <dbReference type="NCBI Taxonomy" id="97700"/>
    <lineage>
        <taxon>Eukaryota</taxon>
        <taxon>Viridiplantae</taxon>
        <taxon>Streptophyta</taxon>
        <taxon>Embryophyta</taxon>
        <taxon>Tracheophyta</taxon>
        <taxon>Spermatophyta</taxon>
        <taxon>Magnoliopsida</taxon>
        <taxon>eudicotyledons</taxon>
        <taxon>Gunneridae</taxon>
        <taxon>Pentapetalae</taxon>
        <taxon>rosids</taxon>
        <taxon>fabids</taxon>
        <taxon>Fagales</taxon>
        <taxon>Fagaceae</taxon>
        <taxon>Quercus</taxon>
    </lineage>
</organism>
<name>A0A7N2MEH2_QUELO</name>
<feature type="region of interest" description="Disordered" evidence="1">
    <location>
        <begin position="1"/>
        <end position="20"/>
    </location>
</feature>
<dbReference type="Gramene" id="QL08p055206:mrna">
    <property type="protein sequence ID" value="QL08p055206:mrna:CDS:1"/>
    <property type="gene ID" value="QL08p055206"/>
</dbReference>
<proteinExistence type="predicted"/>
<evidence type="ECO:0000313" key="3">
    <source>
        <dbReference type="Proteomes" id="UP000594261"/>
    </source>
</evidence>
<keyword evidence="3" id="KW-1185">Reference proteome</keyword>
<accession>A0A7N2MEH2</accession>
<reference evidence="2 3" key="1">
    <citation type="journal article" date="2016" name="G3 (Bethesda)">
        <title>First Draft Assembly and Annotation of the Genome of a California Endemic Oak Quercus lobata Nee (Fagaceae).</title>
        <authorList>
            <person name="Sork V.L."/>
            <person name="Fitz-Gibbon S.T."/>
            <person name="Puiu D."/>
            <person name="Crepeau M."/>
            <person name="Gugger P.F."/>
            <person name="Sherman R."/>
            <person name="Stevens K."/>
            <person name="Langley C.H."/>
            <person name="Pellegrini M."/>
            <person name="Salzberg S.L."/>
        </authorList>
    </citation>
    <scope>NUCLEOTIDE SEQUENCE [LARGE SCALE GENOMIC DNA]</scope>
    <source>
        <strain evidence="2 3">cv. SW786</strain>
    </source>
</reference>
<feature type="compositionally biased region" description="Low complexity" evidence="1">
    <location>
        <begin position="1"/>
        <end position="15"/>
    </location>
</feature>